<dbReference type="GO" id="GO:0008654">
    <property type="term" value="P:phospholipid biosynthetic process"/>
    <property type="evidence" value="ECO:0007669"/>
    <property type="project" value="UniProtKB-UniRule"/>
</dbReference>
<protein>
    <recommendedName>
        <fullName evidence="10">Glycerol-3-phosphate acyltransferase</fullName>
    </recommendedName>
    <alternativeName>
        <fullName evidence="10">Acyl-PO4 G3P acyltransferase</fullName>
    </alternativeName>
    <alternativeName>
        <fullName evidence="10">Acyl-phosphate--glycerol-3-phosphate acyltransferase</fullName>
    </alternativeName>
    <alternativeName>
        <fullName evidence="10">G3P acyltransferase</fullName>
        <shortName evidence="10">GPAT</shortName>
        <ecNumber evidence="10">2.3.1.275</ecNumber>
    </alternativeName>
    <alternativeName>
        <fullName evidence="10">Lysophosphatidic acid synthase</fullName>
        <shortName evidence="10">LPA synthase</shortName>
    </alternativeName>
</protein>
<comment type="catalytic activity">
    <reaction evidence="10">
        <text>an acyl phosphate + sn-glycerol 3-phosphate = a 1-acyl-sn-glycero-3-phosphate + phosphate</text>
        <dbReference type="Rhea" id="RHEA:34075"/>
        <dbReference type="ChEBI" id="CHEBI:43474"/>
        <dbReference type="ChEBI" id="CHEBI:57597"/>
        <dbReference type="ChEBI" id="CHEBI:57970"/>
        <dbReference type="ChEBI" id="CHEBI:59918"/>
        <dbReference type="EC" id="2.3.1.275"/>
    </reaction>
</comment>
<keyword evidence="3 10" id="KW-0808">Transferase</keyword>
<keyword evidence="4 10" id="KW-0812">Transmembrane</keyword>
<dbReference type="OrthoDB" id="9777124at2"/>
<feature type="transmembrane region" description="Helical" evidence="10">
    <location>
        <begin position="169"/>
        <end position="186"/>
    </location>
</feature>
<comment type="subunit">
    <text evidence="10">Probably interacts with PlsX.</text>
</comment>
<dbReference type="UniPathway" id="UPA00085"/>
<evidence type="ECO:0000313" key="12">
    <source>
        <dbReference type="EMBL" id="THG88471.1"/>
    </source>
</evidence>
<evidence type="ECO:0000256" key="7">
    <source>
        <dbReference type="ARBA" id="ARBA00023136"/>
    </source>
</evidence>
<dbReference type="GO" id="GO:0043772">
    <property type="term" value="F:acyl-phosphate glycerol-3-phosphate acyltransferase activity"/>
    <property type="evidence" value="ECO:0007669"/>
    <property type="project" value="UniProtKB-UniRule"/>
</dbReference>
<sequence length="210" mass="22885">MGYILFAGIISYLFGCLHGSQIVGKIKKVDIKNAGVKNAGASNTTILLGWKYGIIVALIDILKAVIPVVVIQMIASHYGVTKEVMNTLVYLVGFLVVIGHIYPVTMKFNGGKGTASMVGVLLAIDWKLVLIGIITLVLITLISDYLVVGVIAMYAAFVITTIIFDFGTYSILIAILLTLLSVYKHLENYRRIANKTERTISSMIKKKKSA</sequence>
<dbReference type="AlphaFoldDB" id="A0A094XJH2"/>
<dbReference type="EC" id="2.3.1.275" evidence="10"/>
<keyword evidence="6 10" id="KW-0443">Lipid metabolism</keyword>
<keyword evidence="7 10" id="KW-0472">Membrane</keyword>
<keyword evidence="2 10" id="KW-0444">Lipid biosynthesis</keyword>
<comment type="caution">
    <text evidence="11">The sequence shown here is derived from an EMBL/GenBank/DDBJ whole genome shotgun (WGS) entry which is preliminary data.</text>
</comment>
<evidence type="ECO:0000256" key="8">
    <source>
        <dbReference type="ARBA" id="ARBA00023209"/>
    </source>
</evidence>
<organism evidence="11 13">
    <name type="scientific">Alkalihalobacillus alcalophilus ATCC 27647 = CGMCC 1.3604</name>
    <dbReference type="NCBI Taxonomy" id="1218173"/>
    <lineage>
        <taxon>Bacteria</taxon>
        <taxon>Bacillati</taxon>
        <taxon>Bacillota</taxon>
        <taxon>Bacilli</taxon>
        <taxon>Bacillales</taxon>
        <taxon>Bacillaceae</taxon>
        <taxon>Alkalihalobacillus</taxon>
    </lineage>
</organism>
<feature type="transmembrane region" description="Helical" evidence="10">
    <location>
        <begin position="52"/>
        <end position="75"/>
    </location>
</feature>
<dbReference type="PANTHER" id="PTHR30309">
    <property type="entry name" value="INNER MEMBRANE PROTEIN YGIH"/>
    <property type="match status" value="1"/>
</dbReference>
<dbReference type="Proteomes" id="UP000297014">
    <property type="component" value="Unassembled WGS sequence"/>
</dbReference>
<comment type="subcellular location">
    <subcellularLocation>
        <location evidence="10">Cell membrane</location>
        <topology evidence="10">Multi-pass membrane protein</topology>
    </subcellularLocation>
</comment>
<accession>A0A094XJH2</accession>
<evidence type="ECO:0000256" key="3">
    <source>
        <dbReference type="ARBA" id="ARBA00022679"/>
    </source>
</evidence>
<dbReference type="GO" id="GO:0005886">
    <property type="term" value="C:plasma membrane"/>
    <property type="evidence" value="ECO:0007669"/>
    <property type="project" value="UniProtKB-SubCell"/>
</dbReference>
<evidence type="ECO:0000313" key="11">
    <source>
        <dbReference type="EMBL" id="KGA98910.1"/>
    </source>
</evidence>
<dbReference type="SMART" id="SM01207">
    <property type="entry name" value="G3P_acyltransf"/>
    <property type="match status" value="1"/>
</dbReference>
<keyword evidence="8 10" id="KW-0594">Phospholipid biosynthesis</keyword>
<evidence type="ECO:0000313" key="13">
    <source>
        <dbReference type="Proteomes" id="UP000002754"/>
    </source>
</evidence>
<dbReference type="Pfam" id="PF02660">
    <property type="entry name" value="G3P_acyltransf"/>
    <property type="match status" value="1"/>
</dbReference>
<evidence type="ECO:0000256" key="10">
    <source>
        <dbReference type="HAMAP-Rule" id="MF_01043"/>
    </source>
</evidence>
<dbReference type="EMBL" id="ALPT02000003">
    <property type="protein sequence ID" value="KGA98910.1"/>
    <property type="molecule type" value="Genomic_DNA"/>
</dbReference>
<evidence type="ECO:0000256" key="2">
    <source>
        <dbReference type="ARBA" id="ARBA00022516"/>
    </source>
</evidence>
<dbReference type="HAMAP" id="MF_01043">
    <property type="entry name" value="PlsY"/>
    <property type="match status" value="1"/>
</dbReference>
<comment type="function">
    <text evidence="10">Catalyzes the transfer of an acyl group from acyl-phosphate (acyl-PO(4)) to glycerol-3-phosphate (G3P) to form lysophosphatidic acid (LPA). This enzyme utilizes acyl-phosphate as fatty acyl donor, but not acyl-CoA or acyl-ACP.</text>
</comment>
<keyword evidence="5 10" id="KW-1133">Transmembrane helix</keyword>
<feature type="transmembrane region" description="Helical" evidence="10">
    <location>
        <begin position="117"/>
        <end position="138"/>
    </location>
</feature>
<evidence type="ECO:0000256" key="6">
    <source>
        <dbReference type="ARBA" id="ARBA00023098"/>
    </source>
</evidence>
<dbReference type="InterPro" id="IPR003811">
    <property type="entry name" value="G3P_acylTferase_PlsY"/>
</dbReference>
<comment type="pathway">
    <text evidence="10">Lipid metabolism; phospholipid metabolism.</text>
</comment>
<keyword evidence="13" id="KW-1185">Reference proteome</keyword>
<dbReference type="EMBL" id="JALP01000385">
    <property type="protein sequence ID" value="THG88471.1"/>
    <property type="molecule type" value="Genomic_DNA"/>
</dbReference>
<dbReference type="eggNOG" id="COG0344">
    <property type="taxonomic scope" value="Bacteria"/>
</dbReference>
<dbReference type="RefSeq" id="WP_004428088.1">
    <property type="nucleotide sequence ID" value="NZ_ALPT02000003.1"/>
</dbReference>
<dbReference type="Proteomes" id="UP000002754">
    <property type="component" value="Unassembled WGS sequence"/>
</dbReference>
<evidence type="ECO:0000256" key="1">
    <source>
        <dbReference type="ARBA" id="ARBA00022475"/>
    </source>
</evidence>
<comment type="similarity">
    <text evidence="10">Belongs to the PlsY family.</text>
</comment>
<feature type="transmembrane region" description="Helical" evidence="10">
    <location>
        <begin position="87"/>
        <end position="105"/>
    </location>
</feature>
<evidence type="ECO:0000256" key="5">
    <source>
        <dbReference type="ARBA" id="ARBA00022989"/>
    </source>
</evidence>
<name>A0A094XJH2_ALKAL</name>
<evidence type="ECO:0000256" key="4">
    <source>
        <dbReference type="ARBA" id="ARBA00022692"/>
    </source>
</evidence>
<reference evidence="11 13" key="1">
    <citation type="journal article" date="2014" name="Genome Announc.">
        <title>Draft Genome Sequence of Bacillus alcalophilus AV1934, a Classic Alkaliphile Isolated from Human Feces in 1934.</title>
        <authorList>
            <person name="Attie O."/>
            <person name="Jayaprakash A."/>
            <person name="Shah H."/>
            <person name="Paulsen I.T."/>
            <person name="Morino M."/>
            <person name="Takahashi Y."/>
            <person name="Narumi I."/>
            <person name="Sachidanandam R."/>
            <person name="Satoh K."/>
            <person name="Ito M."/>
            <person name="Krulwich T.A."/>
        </authorList>
    </citation>
    <scope>NUCLEOTIDE SEQUENCE [LARGE SCALE GENOMIC DNA]</scope>
    <source>
        <strain evidence="11 13">AV1934</strain>
    </source>
</reference>
<gene>
    <name evidence="10" type="primary">plsY</name>
    <name evidence="12" type="ORF">AJ85_03390</name>
    <name evidence="11" type="ORF">BALCAV_0201225</name>
</gene>
<keyword evidence="1 10" id="KW-1003">Cell membrane</keyword>
<evidence type="ECO:0000256" key="9">
    <source>
        <dbReference type="ARBA" id="ARBA00023264"/>
    </source>
</evidence>
<keyword evidence="9 10" id="KW-1208">Phospholipid metabolism</keyword>
<dbReference type="PANTHER" id="PTHR30309:SF0">
    <property type="entry name" value="GLYCEROL-3-PHOSPHATE ACYLTRANSFERASE-RELATED"/>
    <property type="match status" value="1"/>
</dbReference>
<dbReference type="STRING" id="1218173.BALCAV_0201225"/>
<reference evidence="12 14" key="2">
    <citation type="submission" date="2014-01" db="EMBL/GenBank/DDBJ databases">
        <title>Draft genome sequencing of Bacillus alcalophilus CGMCC 1.3604.</title>
        <authorList>
            <person name="Yang J."/>
            <person name="Diao L."/>
            <person name="Yang S."/>
        </authorList>
    </citation>
    <scope>NUCLEOTIDE SEQUENCE [LARGE SCALE GENOMIC DNA]</scope>
    <source>
        <strain evidence="12 14">CGMCC 1.3604</strain>
    </source>
</reference>
<keyword evidence="11" id="KW-0012">Acyltransferase</keyword>
<proteinExistence type="inferred from homology"/>
<evidence type="ECO:0000313" key="14">
    <source>
        <dbReference type="Proteomes" id="UP000297014"/>
    </source>
</evidence>